<dbReference type="InterPro" id="IPR014729">
    <property type="entry name" value="Rossmann-like_a/b/a_fold"/>
</dbReference>
<gene>
    <name evidence="3" type="ORF">Vafri_9166</name>
</gene>
<protein>
    <recommendedName>
        <fullName evidence="2">UspA domain-containing protein</fullName>
    </recommendedName>
</protein>
<dbReference type="PANTHER" id="PTHR31964">
    <property type="entry name" value="ADENINE NUCLEOTIDE ALPHA HYDROLASES-LIKE SUPERFAMILY PROTEIN"/>
    <property type="match status" value="1"/>
</dbReference>
<comment type="caution">
    <text evidence="3">The sequence shown here is derived from an EMBL/GenBank/DDBJ whole genome shotgun (WGS) entry which is preliminary data.</text>
</comment>
<feature type="compositionally biased region" description="Basic and acidic residues" evidence="1">
    <location>
        <begin position="369"/>
        <end position="379"/>
    </location>
</feature>
<dbReference type="Proteomes" id="UP000747399">
    <property type="component" value="Unassembled WGS sequence"/>
</dbReference>
<dbReference type="SUPFAM" id="SSF52402">
    <property type="entry name" value="Adenine nucleotide alpha hydrolases-like"/>
    <property type="match status" value="2"/>
</dbReference>
<accession>A0A8J4B4Q4</accession>
<dbReference type="InterPro" id="IPR006016">
    <property type="entry name" value="UspA"/>
</dbReference>
<evidence type="ECO:0000256" key="1">
    <source>
        <dbReference type="SAM" id="MobiDB-lite"/>
    </source>
</evidence>
<dbReference type="CDD" id="cd23659">
    <property type="entry name" value="USP_At3g01520-like"/>
    <property type="match status" value="2"/>
</dbReference>
<dbReference type="Gene3D" id="3.40.50.620">
    <property type="entry name" value="HUPs"/>
    <property type="match status" value="2"/>
</dbReference>
<dbReference type="AlphaFoldDB" id="A0A8J4B4Q4"/>
<proteinExistence type="predicted"/>
<dbReference type="Pfam" id="PF00582">
    <property type="entry name" value="Usp"/>
    <property type="match status" value="2"/>
</dbReference>
<feature type="region of interest" description="Disordered" evidence="1">
    <location>
        <begin position="369"/>
        <end position="406"/>
    </location>
</feature>
<feature type="domain" description="UspA" evidence="2">
    <location>
        <begin position="194"/>
        <end position="353"/>
    </location>
</feature>
<evidence type="ECO:0000313" key="4">
    <source>
        <dbReference type="Proteomes" id="UP000747399"/>
    </source>
</evidence>
<feature type="domain" description="UspA" evidence="2">
    <location>
        <begin position="4"/>
        <end position="169"/>
    </location>
</feature>
<organism evidence="3 4">
    <name type="scientific">Volvox africanus</name>
    <dbReference type="NCBI Taxonomy" id="51714"/>
    <lineage>
        <taxon>Eukaryota</taxon>
        <taxon>Viridiplantae</taxon>
        <taxon>Chlorophyta</taxon>
        <taxon>core chlorophytes</taxon>
        <taxon>Chlorophyceae</taxon>
        <taxon>CS clade</taxon>
        <taxon>Chlamydomonadales</taxon>
        <taxon>Volvocaceae</taxon>
        <taxon>Volvox</taxon>
    </lineage>
</organism>
<dbReference type="EMBL" id="BNCO01000015">
    <property type="protein sequence ID" value="GIL53715.1"/>
    <property type="molecule type" value="Genomic_DNA"/>
</dbReference>
<sequence length="406" mass="42137">MAPRRLLFCLDESKQSVRALEWTLLHLRRASDELHLVTVLPPLVYNVYPVAPVATGAAVAAVIHQWEAQRRAEEHQAAEVLKAAVDLVCTQHNKVPRDLVHTKALPAAGGASGVAESLVEYARTYLIELAVVGCRGMGGFQRSLMSFIGLGSVSDHCCHNMPCPTLVVRGEDAVLSRGLMQADEAHPPQSAQPKRVMVCCDDSPHAHAGLLWALDNTLLPNDHLVLAAVATPVPFPVLDEPATVAAMQSAQYREAAATATAAAQDVAERCAAVAQRRGVGKTKITTVSLPPGGSAGDVGAALCKHAKSEGVDLMVAGSRGMGAITRSLLGLVGMGSVSDFLAHNSPCPLVVVKGVSGGGDDGSVVVSGRHGDLTAEGHGGHSALAPMGSTLRPITEGDGSEASSMQ</sequence>
<evidence type="ECO:0000259" key="2">
    <source>
        <dbReference type="Pfam" id="PF00582"/>
    </source>
</evidence>
<reference evidence="3" key="1">
    <citation type="journal article" date="2021" name="Proc. Natl. Acad. Sci. U.S.A.">
        <title>Three genomes in the algal genus Volvox reveal the fate of a haploid sex-determining region after a transition to homothallism.</title>
        <authorList>
            <person name="Yamamoto K."/>
            <person name="Hamaji T."/>
            <person name="Kawai-Toyooka H."/>
            <person name="Matsuzaki R."/>
            <person name="Takahashi F."/>
            <person name="Nishimura Y."/>
            <person name="Kawachi M."/>
            <person name="Noguchi H."/>
            <person name="Minakuchi Y."/>
            <person name="Umen J.G."/>
            <person name="Toyoda A."/>
            <person name="Nozaki H."/>
        </authorList>
    </citation>
    <scope>NUCLEOTIDE SEQUENCE</scope>
    <source>
        <strain evidence="3">NIES-3780</strain>
    </source>
</reference>
<evidence type="ECO:0000313" key="3">
    <source>
        <dbReference type="EMBL" id="GIL53715.1"/>
    </source>
</evidence>
<dbReference type="PANTHER" id="PTHR31964:SF113">
    <property type="entry name" value="USPA DOMAIN-CONTAINING PROTEIN"/>
    <property type="match status" value="1"/>
</dbReference>
<name>A0A8J4B4Q4_9CHLO</name>
<keyword evidence="4" id="KW-1185">Reference proteome</keyword>